<evidence type="ECO:0000256" key="1">
    <source>
        <dbReference type="SAM" id="Phobius"/>
    </source>
</evidence>
<feature type="transmembrane region" description="Helical" evidence="1">
    <location>
        <begin position="119"/>
        <end position="144"/>
    </location>
</feature>
<name>A0ABW5WAX6_9PSEU</name>
<gene>
    <name evidence="2" type="ORF">ACFS2C_12640</name>
</gene>
<feature type="transmembrane region" description="Helical" evidence="1">
    <location>
        <begin position="151"/>
        <end position="170"/>
    </location>
</feature>
<dbReference type="Pfam" id="PF10801">
    <property type="entry name" value="DUF2537"/>
    <property type="match status" value="1"/>
</dbReference>
<dbReference type="EMBL" id="JBHUOF010000014">
    <property type="protein sequence ID" value="MFD2800242.1"/>
    <property type="molecule type" value="Genomic_DNA"/>
</dbReference>
<keyword evidence="3" id="KW-1185">Reference proteome</keyword>
<reference evidence="3" key="1">
    <citation type="journal article" date="2019" name="Int. J. Syst. Evol. Microbiol.">
        <title>The Global Catalogue of Microorganisms (GCM) 10K type strain sequencing project: providing services to taxonomists for standard genome sequencing and annotation.</title>
        <authorList>
            <consortium name="The Broad Institute Genomics Platform"/>
            <consortium name="The Broad Institute Genome Sequencing Center for Infectious Disease"/>
            <person name="Wu L."/>
            <person name="Ma J."/>
        </authorList>
    </citation>
    <scope>NUCLEOTIDE SEQUENCE [LARGE SCALE GENOMIC DNA]</scope>
    <source>
        <strain evidence="3">IBRC-M 10906</strain>
    </source>
</reference>
<feature type="transmembrane region" description="Helical" evidence="1">
    <location>
        <begin position="176"/>
        <end position="199"/>
    </location>
</feature>
<evidence type="ECO:0000313" key="2">
    <source>
        <dbReference type="EMBL" id="MFD2800242.1"/>
    </source>
</evidence>
<evidence type="ECO:0000313" key="3">
    <source>
        <dbReference type="Proteomes" id="UP001597478"/>
    </source>
</evidence>
<keyword evidence="1" id="KW-0812">Transmembrane</keyword>
<dbReference type="Proteomes" id="UP001597478">
    <property type="component" value="Unassembled WGS sequence"/>
</dbReference>
<dbReference type="RefSeq" id="WP_377388520.1">
    <property type="nucleotide sequence ID" value="NZ_JBHSAN010000012.1"/>
</dbReference>
<keyword evidence="1" id="KW-0472">Membrane</keyword>
<comment type="caution">
    <text evidence="2">The sequence shown here is derived from an EMBL/GenBank/DDBJ whole genome shotgun (WGS) entry which is preliminary data.</text>
</comment>
<organism evidence="2 3">
    <name type="scientific">Prauserella oleivorans</name>
    <dbReference type="NCBI Taxonomy" id="1478153"/>
    <lineage>
        <taxon>Bacteria</taxon>
        <taxon>Bacillati</taxon>
        <taxon>Actinomycetota</taxon>
        <taxon>Actinomycetes</taxon>
        <taxon>Pseudonocardiales</taxon>
        <taxon>Pseudonocardiaceae</taxon>
        <taxon>Prauserella</taxon>
    </lineage>
</organism>
<protein>
    <submittedName>
        <fullName evidence="2">DUF2537 domain-containing protein</fullName>
    </submittedName>
</protein>
<accession>A0ABW5WAX6</accession>
<proteinExistence type="predicted"/>
<dbReference type="InterPro" id="IPR024244">
    <property type="entry name" value="DUF2537"/>
</dbReference>
<sequence length="200" mass="20584">MVGVRGAEVELRVRGERAVLAGTENGQEADPYRFALGPELADALHEWARVSAAVQRTGSPEGADVVARRGRQLAGRVADALGVAVSYWDPVADKAFVVPPPPPEPRPAPRQCPGEPTPWATGLLVAAFIAVFALVAMLALAGALASATHGLVAVAAALVVTAGLAPSLWLGRKVPIVRWIVLGAAGGIGLSWIGVLVIAF</sequence>
<keyword evidence="1" id="KW-1133">Transmembrane helix</keyword>